<evidence type="ECO:0000313" key="7">
    <source>
        <dbReference type="EMBL" id="KAB7505987.1"/>
    </source>
</evidence>
<evidence type="ECO:0000256" key="3">
    <source>
        <dbReference type="ARBA" id="ARBA00022723"/>
    </source>
</evidence>
<feature type="domain" description="Peptidase M24" evidence="6">
    <location>
        <begin position="123"/>
        <end position="209"/>
    </location>
</feature>
<dbReference type="GO" id="GO:0070006">
    <property type="term" value="F:metalloaminopeptidase activity"/>
    <property type="evidence" value="ECO:0007669"/>
    <property type="project" value="UniProtKB-UniRule"/>
</dbReference>
<comment type="cofactor">
    <cofactor evidence="5">
        <name>Co(2+)</name>
        <dbReference type="ChEBI" id="CHEBI:48828"/>
    </cofactor>
    <cofactor evidence="5">
        <name>Zn(2+)</name>
        <dbReference type="ChEBI" id="CHEBI:29105"/>
    </cofactor>
    <cofactor evidence="5">
        <name>Mn(2+)</name>
        <dbReference type="ChEBI" id="CHEBI:29035"/>
    </cofactor>
    <cofactor evidence="5">
        <name>Fe(2+)</name>
        <dbReference type="ChEBI" id="CHEBI:29033"/>
    </cofactor>
    <text evidence="5">Binds 2 divalent metal cations per subunit. Has a high-affinity and a low affinity metal-binding site. The true nature of the physiological cofactor is under debate. The enzyme is active with cobalt, zinc, manganese or divalent iron ions. Most likely, methionine aminopeptidases function as mononuclear Fe(2+)-metalloproteases under physiological conditions, and the catalytically relevant metal-binding site has been assigned to the histidine-containing high-affinity site.</text>
</comment>
<dbReference type="OrthoDB" id="3209743at2759"/>
<dbReference type="InterPro" id="IPR002467">
    <property type="entry name" value="Pept_M24A_MAP1"/>
</dbReference>
<dbReference type="Pfam" id="PF00557">
    <property type="entry name" value="Peptidase_M24"/>
    <property type="match status" value="2"/>
</dbReference>
<feature type="binding site" evidence="5">
    <location>
        <position position="242"/>
    </location>
    <ligand>
        <name>a divalent metal cation</name>
        <dbReference type="ChEBI" id="CHEBI:60240"/>
        <label>2</label>
        <note>catalytic</note>
    </ligand>
</feature>
<protein>
    <submittedName>
        <fullName evidence="7">Methionine aminopeptidase 1D, mitochondrial</fullName>
    </submittedName>
</protein>
<evidence type="ECO:0000256" key="2">
    <source>
        <dbReference type="ARBA" id="ARBA00022670"/>
    </source>
</evidence>
<keyword evidence="8" id="KW-1185">Reference proteome</keyword>
<gene>
    <name evidence="7" type="primary">METAP1D</name>
    <name evidence="7" type="ORF">Anas_03002</name>
</gene>
<evidence type="ECO:0000313" key="8">
    <source>
        <dbReference type="Proteomes" id="UP000326759"/>
    </source>
</evidence>
<dbReference type="SUPFAM" id="SSF55920">
    <property type="entry name" value="Creatinase/aminopeptidase"/>
    <property type="match status" value="1"/>
</dbReference>
<feature type="binding site" evidence="5">
    <location>
        <position position="203"/>
    </location>
    <ligand>
        <name>a divalent metal cation</name>
        <dbReference type="ChEBI" id="CHEBI:60240"/>
        <label>1</label>
    </ligand>
</feature>
<feature type="binding site" evidence="5">
    <location>
        <position position="305"/>
    </location>
    <ligand>
        <name>a divalent metal cation</name>
        <dbReference type="ChEBI" id="CHEBI:60240"/>
        <label>2</label>
        <note>catalytic</note>
    </ligand>
</feature>
<evidence type="ECO:0000256" key="1">
    <source>
        <dbReference type="ARBA" id="ARBA00022438"/>
    </source>
</evidence>
<accession>A0A5N5TIA6</accession>
<dbReference type="InterPro" id="IPR000994">
    <property type="entry name" value="Pept_M24"/>
</dbReference>
<dbReference type="Proteomes" id="UP000326759">
    <property type="component" value="Unassembled WGS sequence"/>
</dbReference>
<feature type="binding site" evidence="5">
    <location>
        <position position="312"/>
    </location>
    <ligand>
        <name>substrate</name>
    </ligand>
</feature>
<keyword evidence="2 5" id="KW-0645">Protease</keyword>
<dbReference type="PANTHER" id="PTHR43330:SF8">
    <property type="entry name" value="METHIONINE AMINOPEPTIDASE 1D, MITOCHONDRIAL"/>
    <property type="match status" value="1"/>
</dbReference>
<dbReference type="InterPro" id="IPR036005">
    <property type="entry name" value="Creatinase/aminopeptidase-like"/>
</dbReference>
<evidence type="ECO:0000256" key="5">
    <source>
        <dbReference type="HAMAP-Rule" id="MF_03174"/>
    </source>
</evidence>
<feature type="domain" description="Peptidase M24" evidence="6">
    <location>
        <begin position="233"/>
        <end position="375"/>
    </location>
</feature>
<feature type="binding site" evidence="5">
    <location>
        <position position="368"/>
    </location>
    <ligand>
        <name>a divalent metal cation</name>
        <dbReference type="ChEBI" id="CHEBI:60240"/>
        <label>2</label>
        <note>catalytic</note>
    </ligand>
</feature>
<comment type="catalytic activity">
    <reaction evidence="5">
        <text>Release of N-terminal amino acids, preferentially methionine, from peptides and arylamides.</text>
        <dbReference type="EC" id="3.4.11.18"/>
    </reaction>
</comment>
<sequence length="384" mass="43060">MSNILLKIKRVLIAEFLTFKSFSMKYSCCQKSSILTTNYSRKHFRGFDTCNSFGNLFFKNYFYQSFRRSKFGNYTVIKKPSEVIDSLPVPSHIIKPSYAETGVPSISPPLPEIKNEIQIKGVLEACQRARDVLNAVAQNIKVGLTTEEIDIIVREKSFENDCYPSPLNYRGFPKSCCTSVNNIACHGIPDTRALEDGDIISVDVTIEKKEPYKKFCKLSLSEIEVIHFPIFIKVYYKGFHGDCCETFLVGNVDDKGKHLVNISKQCRDSAISICGPGVPFSDIGSEIDGLAKEEKLSVVPAFIGHGIGHYFHGPPDIYHFCNQMPGLMKAGMTFTVEPVLAQGSKEALILEDGWTVVMLDDSRAAQFEHTILITDNGHQILTYY</sequence>
<dbReference type="PANTHER" id="PTHR43330">
    <property type="entry name" value="METHIONINE AMINOPEPTIDASE"/>
    <property type="match status" value="1"/>
</dbReference>
<feature type="binding site" evidence="5">
    <location>
        <position position="337"/>
    </location>
    <ligand>
        <name>a divalent metal cation</name>
        <dbReference type="ChEBI" id="CHEBI:60240"/>
        <label>2</label>
        <note>catalytic</note>
    </ligand>
</feature>
<dbReference type="GO" id="GO:0004239">
    <property type="term" value="F:initiator methionyl aminopeptidase activity"/>
    <property type="evidence" value="ECO:0007669"/>
    <property type="project" value="UniProtKB-UniRule"/>
</dbReference>
<dbReference type="Gene3D" id="3.90.230.10">
    <property type="entry name" value="Creatinase/methionine aminopeptidase superfamily"/>
    <property type="match status" value="1"/>
</dbReference>
<organism evidence="7 8">
    <name type="scientific">Armadillidium nasatum</name>
    <dbReference type="NCBI Taxonomy" id="96803"/>
    <lineage>
        <taxon>Eukaryota</taxon>
        <taxon>Metazoa</taxon>
        <taxon>Ecdysozoa</taxon>
        <taxon>Arthropoda</taxon>
        <taxon>Crustacea</taxon>
        <taxon>Multicrustacea</taxon>
        <taxon>Malacostraca</taxon>
        <taxon>Eumalacostraca</taxon>
        <taxon>Peracarida</taxon>
        <taxon>Isopoda</taxon>
        <taxon>Oniscidea</taxon>
        <taxon>Crinocheta</taxon>
        <taxon>Armadillidiidae</taxon>
        <taxon>Armadillidium</taxon>
    </lineage>
</organism>
<evidence type="ECO:0000259" key="6">
    <source>
        <dbReference type="Pfam" id="PF00557"/>
    </source>
</evidence>
<comment type="similarity">
    <text evidence="5">Belongs to the peptidase M24A family. Methionine aminopeptidase type 1 subfamily.</text>
</comment>
<dbReference type="GO" id="GO:0006508">
    <property type="term" value="P:proteolysis"/>
    <property type="evidence" value="ECO:0007669"/>
    <property type="project" value="UniProtKB-KW"/>
</dbReference>
<proteinExistence type="inferred from homology"/>
<dbReference type="HAMAP" id="MF_01974">
    <property type="entry name" value="MetAP_1"/>
    <property type="match status" value="1"/>
</dbReference>
<dbReference type="GO" id="GO:0046872">
    <property type="term" value="F:metal ion binding"/>
    <property type="evidence" value="ECO:0007669"/>
    <property type="project" value="UniProtKB-UniRule"/>
</dbReference>
<keyword evidence="4 5" id="KW-0378">Hydrolase</keyword>
<reference evidence="7 8" key="1">
    <citation type="journal article" date="2019" name="PLoS Biol.">
        <title>Sex chromosomes control vertical transmission of feminizing Wolbachia symbionts in an isopod.</title>
        <authorList>
            <person name="Becking T."/>
            <person name="Chebbi M.A."/>
            <person name="Giraud I."/>
            <person name="Moumen B."/>
            <person name="Laverre T."/>
            <person name="Caubet Y."/>
            <person name="Peccoud J."/>
            <person name="Gilbert C."/>
            <person name="Cordaux R."/>
        </authorList>
    </citation>
    <scope>NUCLEOTIDE SEQUENCE [LARGE SCALE GENOMIC DNA]</scope>
    <source>
        <strain evidence="7">ANa2</strain>
        <tissue evidence="7">Whole body excluding digestive tract and cuticle</tissue>
    </source>
</reference>
<keyword evidence="1 5" id="KW-0031">Aminopeptidase</keyword>
<dbReference type="AlphaFoldDB" id="A0A5N5TIA6"/>
<feature type="binding site" evidence="5">
    <location>
        <position position="242"/>
    </location>
    <ligand>
        <name>a divalent metal cation</name>
        <dbReference type="ChEBI" id="CHEBI:60240"/>
        <label>1</label>
    </ligand>
</feature>
<dbReference type="PROSITE" id="PS00680">
    <property type="entry name" value="MAP_1"/>
    <property type="match status" value="1"/>
</dbReference>
<feature type="binding site" evidence="5">
    <location>
        <position position="186"/>
    </location>
    <ligand>
        <name>substrate</name>
    </ligand>
</feature>
<keyword evidence="3 5" id="KW-0479">Metal-binding</keyword>
<evidence type="ECO:0000256" key="4">
    <source>
        <dbReference type="ARBA" id="ARBA00022801"/>
    </source>
</evidence>
<name>A0A5N5TIA6_9CRUS</name>
<comment type="caution">
    <text evidence="7">The sequence shown here is derived from an EMBL/GenBank/DDBJ whole genome shotgun (WGS) entry which is preliminary data.</text>
</comment>
<dbReference type="EMBL" id="SEYY01001044">
    <property type="protein sequence ID" value="KAB7505987.1"/>
    <property type="molecule type" value="Genomic_DNA"/>
</dbReference>
<feature type="binding site" evidence="5">
    <location>
        <position position="368"/>
    </location>
    <ligand>
        <name>a divalent metal cation</name>
        <dbReference type="ChEBI" id="CHEBI:60240"/>
        <label>1</label>
    </ligand>
</feature>
<dbReference type="CDD" id="cd01086">
    <property type="entry name" value="MetAP1"/>
    <property type="match status" value="1"/>
</dbReference>